<name>A0A1G4IF66_TRYEQ</name>
<feature type="transmembrane region" description="Helical" evidence="4">
    <location>
        <begin position="84"/>
        <end position="102"/>
    </location>
</feature>
<dbReference type="InterPro" id="IPR002347">
    <property type="entry name" value="SDR_fam"/>
</dbReference>
<evidence type="ECO:0000256" key="2">
    <source>
        <dbReference type="ARBA" id="ARBA00023002"/>
    </source>
</evidence>
<evidence type="ECO:0000256" key="1">
    <source>
        <dbReference type="ARBA" id="ARBA00006484"/>
    </source>
</evidence>
<reference evidence="5" key="1">
    <citation type="submission" date="2016-09" db="EMBL/GenBank/DDBJ databases">
        <authorList>
            <person name="Hebert L."/>
            <person name="Moumen B."/>
        </authorList>
    </citation>
    <scope>NUCLEOTIDE SEQUENCE [LARGE SCALE GENOMIC DNA]</scope>
    <source>
        <strain evidence="5">OVI</strain>
    </source>
</reference>
<sequence>MHLVRKGRVALGASIVGTLRFQADKVSIFRHHSTTTPSPRTTQPKMHTLSENKADASAYAFGDDLANYSSLRHNFYLLLHGRRMWLPLVMLGIYNVLAPLYLTTWITNALYWSGCILLQRYSVRGRMNRLRKDFTDHVCVVTGGTSGIGLYTAMQLWEMGAHVVVASRPGKETETREFIRKNCRLPKESEEDTPLERLTFVSVDLSDQLEVMAAAARIKGMFDNRVDLLVNSAAVWREVPNATRQGLEEHIATNFLGPFHLTEALLPSLRRSRRGGRIVYVTCASHNGVRRADVVRERMTLKPSEDTQQLTARCYSASKLGNIYHVQSLAARRYEGIPLNTPSADLRPVDVCAVDPGFCATGHTWRESPPFLGTGLLGRALRSLWMKDGYEGSQTVVNCCVREDLESGGFYAACMCMPSGLSRRAHDSKSCREVMQWAMAKAIARYYTVRPRADNKGDTSSSVSNNLSKVSSAN</sequence>
<keyword evidence="6" id="KW-1185">Reference proteome</keyword>
<keyword evidence="4" id="KW-0812">Transmembrane</keyword>
<accession>A0A1G4IF66</accession>
<dbReference type="GeneID" id="92376454"/>
<proteinExistence type="inferred from homology"/>
<feature type="region of interest" description="Disordered" evidence="3">
    <location>
        <begin position="453"/>
        <end position="474"/>
    </location>
</feature>
<dbReference type="PANTHER" id="PTHR24320:SF79">
    <property type="entry name" value="DEHYDROGENASE, PUTATIVE-RELATED"/>
    <property type="match status" value="1"/>
</dbReference>
<dbReference type="Pfam" id="PF00106">
    <property type="entry name" value="adh_short"/>
    <property type="match status" value="1"/>
</dbReference>
<dbReference type="AlphaFoldDB" id="A0A1G4IF66"/>
<comment type="caution">
    <text evidence="5">The sequence shown here is derived from an EMBL/GenBank/DDBJ whole genome shotgun (WGS) entry which is preliminary data.</text>
</comment>
<protein>
    <submittedName>
        <fullName evidence="5">Short-chain dehydrogenase, putative</fullName>
    </submittedName>
</protein>
<dbReference type="Proteomes" id="UP000195570">
    <property type="component" value="Unassembled WGS sequence"/>
</dbReference>
<evidence type="ECO:0000256" key="3">
    <source>
        <dbReference type="SAM" id="MobiDB-lite"/>
    </source>
</evidence>
<organism evidence="5 6">
    <name type="scientific">Trypanosoma equiperdum</name>
    <dbReference type="NCBI Taxonomy" id="5694"/>
    <lineage>
        <taxon>Eukaryota</taxon>
        <taxon>Discoba</taxon>
        <taxon>Euglenozoa</taxon>
        <taxon>Kinetoplastea</taxon>
        <taxon>Metakinetoplastina</taxon>
        <taxon>Trypanosomatida</taxon>
        <taxon>Trypanosomatidae</taxon>
        <taxon>Trypanosoma</taxon>
    </lineage>
</organism>
<dbReference type="VEuPathDB" id="TriTrypDB:TEOVI_000251400"/>
<dbReference type="PANTHER" id="PTHR24320">
    <property type="entry name" value="RETINOL DEHYDROGENASE"/>
    <property type="match status" value="1"/>
</dbReference>
<evidence type="ECO:0000256" key="4">
    <source>
        <dbReference type="SAM" id="Phobius"/>
    </source>
</evidence>
<feature type="compositionally biased region" description="Low complexity" evidence="3">
    <location>
        <begin position="460"/>
        <end position="474"/>
    </location>
</feature>
<dbReference type="EMBL" id="CZPT02001539">
    <property type="protein sequence ID" value="SCU70939.1"/>
    <property type="molecule type" value="Genomic_DNA"/>
</dbReference>
<dbReference type="Gene3D" id="3.40.50.720">
    <property type="entry name" value="NAD(P)-binding Rossmann-like Domain"/>
    <property type="match status" value="1"/>
</dbReference>
<comment type="similarity">
    <text evidence="1">Belongs to the short-chain dehydrogenases/reductases (SDR) family.</text>
</comment>
<dbReference type="SUPFAM" id="SSF51735">
    <property type="entry name" value="NAD(P)-binding Rossmann-fold domains"/>
    <property type="match status" value="1"/>
</dbReference>
<evidence type="ECO:0000313" key="6">
    <source>
        <dbReference type="Proteomes" id="UP000195570"/>
    </source>
</evidence>
<dbReference type="RefSeq" id="XP_067081683.1">
    <property type="nucleotide sequence ID" value="XM_067225582.1"/>
</dbReference>
<keyword evidence="4" id="KW-1133">Transmembrane helix</keyword>
<gene>
    <name evidence="5" type="ORF">TEOVI_000251400</name>
</gene>
<keyword evidence="2" id="KW-0560">Oxidoreductase</keyword>
<dbReference type="InterPro" id="IPR036291">
    <property type="entry name" value="NAD(P)-bd_dom_sf"/>
</dbReference>
<dbReference type="GO" id="GO:0016491">
    <property type="term" value="F:oxidoreductase activity"/>
    <property type="evidence" value="ECO:0007669"/>
    <property type="project" value="UniProtKB-KW"/>
</dbReference>
<keyword evidence="4" id="KW-0472">Membrane</keyword>
<dbReference type="FunFam" id="3.40.50.720:FF:000754">
    <property type="entry name" value="Short chain dehydrogenase/reductase, putative"/>
    <property type="match status" value="1"/>
</dbReference>
<evidence type="ECO:0000313" key="5">
    <source>
        <dbReference type="EMBL" id="SCU70939.1"/>
    </source>
</evidence>
<dbReference type="PRINTS" id="PR00081">
    <property type="entry name" value="GDHRDH"/>
</dbReference>